<gene>
    <name evidence="2" type="ORF">B0I18_101652</name>
</gene>
<evidence type="ECO:0000313" key="2">
    <source>
        <dbReference type="EMBL" id="PSK94496.1"/>
    </source>
</evidence>
<proteinExistence type="predicted"/>
<dbReference type="InterPro" id="IPR019734">
    <property type="entry name" value="TPR_rpt"/>
</dbReference>
<dbReference type="AlphaFoldDB" id="A0A2P8DB90"/>
<feature type="repeat" description="TPR" evidence="1">
    <location>
        <begin position="242"/>
        <end position="275"/>
    </location>
</feature>
<dbReference type="SMART" id="SM00028">
    <property type="entry name" value="TPR"/>
    <property type="match status" value="8"/>
</dbReference>
<evidence type="ECO:0000256" key="1">
    <source>
        <dbReference type="PROSITE-ProRule" id="PRU00339"/>
    </source>
</evidence>
<feature type="repeat" description="TPR" evidence="1">
    <location>
        <begin position="344"/>
        <end position="377"/>
    </location>
</feature>
<dbReference type="EMBL" id="PYGD01000001">
    <property type="protein sequence ID" value="PSK94496.1"/>
    <property type="molecule type" value="Genomic_DNA"/>
</dbReference>
<feature type="repeat" description="TPR" evidence="1">
    <location>
        <begin position="276"/>
        <end position="309"/>
    </location>
</feature>
<accession>A0A2P8DB90</accession>
<organism evidence="2 3">
    <name type="scientific">Taibaiella chishuiensis</name>
    <dbReference type="NCBI Taxonomy" id="1434707"/>
    <lineage>
        <taxon>Bacteria</taxon>
        <taxon>Pseudomonadati</taxon>
        <taxon>Bacteroidota</taxon>
        <taxon>Chitinophagia</taxon>
        <taxon>Chitinophagales</taxon>
        <taxon>Chitinophagaceae</taxon>
        <taxon>Taibaiella</taxon>
    </lineage>
</organism>
<keyword evidence="3" id="KW-1185">Reference proteome</keyword>
<dbReference type="RefSeq" id="WP_106521198.1">
    <property type="nucleotide sequence ID" value="NZ_PYGD01000001.1"/>
</dbReference>
<dbReference type="Pfam" id="PF00515">
    <property type="entry name" value="TPR_1"/>
    <property type="match status" value="1"/>
</dbReference>
<dbReference type="PANTHER" id="PTHR12558:SF13">
    <property type="entry name" value="CELL DIVISION CYCLE PROTEIN 27 HOMOLOG"/>
    <property type="match status" value="1"/>
</dbReference>
<dbReference type="SUPFAM" id="SSF81901">
    <property type="entry name" value="HCP-like"/>
    <property type="match status" value="1"/>
</dbReference>
<feature type="repeat" description="TPR" evidence="1">
    <location>
        <begin position="208"/>
        <end position="241"/>
    </location>
</feature>
<dbReference type="Pfam" id="PF14559">
    <property type="entry name" value="TPR_19"/>
    <property type="match status" value="1"/>
</dbReference>
<feature type="repeat" description="TPR" evidence="1">
    <location>
        <begin position="310"/>
        <end position="343"/>
    </location>
</feature>
<dbReference type="Proteomes" id="UP000240572">
    <property type="component" value="Unassembled WGS sequence"/>
</dbReference>
<name>A0A2P8DB90_9BACT</name>
<dbReference type="PANTHER" id="PTHR12558">
    <property type="entry name" value="CELL DIVISION CYCLE 16,23,27"/>
    <property type="match status" value="1"/>
</dbReference>
<evidence type="ECO:0000313" key="3">
    <source>
        <dbReference type="Proteomes" id="UP000240572"/>
    </source>
</evidence>
<dbReference type="OrthoDB" id="9803982at2"/>
<dbReference type="SUPFAM" id="SSF48452">
    <property type="entry name" value="TPR-like"/>
    <property type="match status" value="1"/>
</dbReference>
<protein>
    <submittedName>
        <fullName evidence="2">Tetratricopeptide repeat protein</fullName>
    </submittedName>
</protein>
<sequence length="473" mass="54917">MFNDDWDDEDNGGSIEDLLQDYENIKKGNKSRFLDEEDYEYIIEYFFQNNQEAEAIQACEIAQTYYPYSSAILLLKAEILFQAQKYGQAIQTLDLLDDMDGSLIEAVLLRSDVYLAQFKYDQAALLLEEKILQFEGREKTELMLELSDVYDECEDFEAVFDTLKRVLELDYRNEEALHKISFWADFAEMHEESIALHLDIIEKDPYNALAWFNLGAAYQGLKQHEKAIDAYEYCVAIDEKFEFAYRNMADAYMRLHWYDKAIESLQKNLELGKPEDVIFEAMGHCFEKQKDFNRARYYYRQAVQLNPADDGIFYRIGETYTREQEWEKAMKAYSVALHLNKDNAAYCLAIGNCLMELGAGNEALVCYTNAVRLKPNNKSTWMALIKGLYQNANYDEALAQVLLAKESIGDKPDFDFYHSGILFALGKSKEALLYLEKAMSEAPQRMKLLTEINPEILQRKAVAELVARSKRKK</sequence>
<dbReference type="InterPro" id="IPR011990">
    <property type="entry name" value="TPR-like_helical_dom_sf"/>
</dbReference>
<dbReference type="Gene3D" id="1.25.40.10">
    <property type="entry name" value="Tetratricopeptide repeat domain"/>
    <property type="match status" value="3"/>
</dbReference>
<keyword evidence="1" id="KW-0802">TPR repeat</keyword>
<comment type="caution">
    <text evidence="2">The sequence shown here is derived from an EMBL/GenBank/DDBJ whole genome shotgun (WGS) entry which is preliminary data.</text>
</comment>
<dbReference type="PROSITE" id="PS50005">
    <property type="entry name" value="TPR"/>
    <property type="match status" value="5"/>
</dbReference>
<reference evidence="2 3" key="1">
    <citation type="submission" date="2018-03" db="EMBL/GenBank/DDBJ databases">
        <title>Genomic Encyclopedia of Type Strains, Phase III (KMG-III): the genomes of soil and plant-associated and newly described type strains.</title>
        <authorList>
            <person name="Whitman W."/>
        </authorList>
    </citation>
    <scope>NUCLEOTIDE SEQUENCE [LARGE SCALE GENOMIC DNA]</scope>
    <source>
        <strain evidence="2 3">CGMCC 1.12700</strain>
    </source>
</reference>